<evidence type="ECO:0000313" key="1">
    <source>
        <dbReference type="EMBL" id="KAH6945448.1"/>
    </source>
</evidence>
<proteinExistence type="predicted"/>
<sequence>MEVKRSARDLSPDVNDNVNRSNVDAGEARMCRCRNVNTKKETLRCALVTEASVKSFKEKFSELCGVEQKAFVLMYCTSSAVKRRRGKEAGPRRSLAAVYKNQVLPKVPDQEAYYSRQLYEYHL</sequence>
<name>A0ACB7TEE8_HYAAI</name>
<organism evidence="1 2">
    <name type="scientific">Hyalomma asiaticum</name>
    <name type="common">Tick</name>
    <dbReference type="NCBI Taxonomy" id="266040"/>
    <lineage>
        <taxon>Eukaryota</taxon>
        <taxon>Metazoa</taxon>
        <taxon>Ecdysozoa</taxon>
        <taxon>Arthropoda</taxon>
        <taxon>Chelicerata</taxon>
        <taxon>Arachnida</taxon>
        <taxon>Acari</taxon>
        <taxon>Parasitiformes</taxon>
        <taxon>Ixodida</taxon>
        <taxon>Ixodoidea</taxon>
        <taxon>Ixodidae</taxon>
        <taxon>Hyalomminae</taxon>
        <taxon>Hyalomma</taxon>
    </lineage>
</organism>
<evidence type="ECO:0000313" key="2">
    <source>
        <dbReference type="Proteomes" id="UP000821845"/>
    </source>
</evidence>
<dbReference type="EMBL" id="CM023481">
    <property type="protein sequence ID" value="KAH6945448.1"/>
    <property type="molecule type" value="Genomic_DNA"/>
</dbReference>
<comment type="caution">
    <text evidence="1">The sequence shown here is derived from an EMBL/GenBank/DDBJ whole genome shotgun (WGS) entry which is preliminary data.</text>
</comment>
<gene>
    <name evidence="1" type="ORF">HPB50_008502</name>
</gene>
<protein>
    <submittedName>
        <fullName evidence="1">Uncharacterized protein</fullName>
    </submittedName>
</protein>
<keyword evidence="2" id="KW-1185">Reference proteome</keyword>
<reference evidence="1" key="1">
    <citation type="submission" date="2020-05" db="EMBL/GenBank/DDBJ databases">
        <title>Large-scale comparative analyses of tick genomes elucidate their genetic diversity and vector capacities.</title>
        <authorList>
            <person name="Jia N."/>
            <person name="Wang J."/>
            <person name="Shi W."/>
            <person name="Du L."/>
            <person name="Sun Y."/>
            <person name="Zhan W."/>
            <person name="Jiang J."/>
            <person name="Wang Q."/>
            <person name="Zhang B."/>
            <person name="Ji P."/>
            <person name="Sakyi L.B."/>
            <person name="Cui X."/>
            <person name="Yuan T."/>
            <person name="Jiang B."/>
            <person name="Yang W."/>
            <person name="Lam T.T.-Y."/>
            <person name="Chang Q."/>
            <person name="Ding S."/>
            <person name="Wang X."/>
            <person name="Zhu J."/>
            <person name="Ruan X."/>
            <person name="Zhao L."/>
            <person name="Wei J."/>
            <person name="Que T."/>
            <person name="Du C."/>
            <person name="Cheng J."/>
            <person name="Dai P."/>
            <person name="Han X."/>
            <person name="Huang E."/>
            <person name="Gao Y."/>
            <person name="Liu J."/>
            <person name="Shao H."/>
            <person name="Ye R."/>
            <person name="Li L."/>
            <person name="Wei W."/>
            <person name="Wang X."/>
            <person name="Wang C."/>
            <person name="Yang T."/>
            <person name="Huo Q."/>
            <person name="Li W."/>
            <person name="Guo W."/>
            <person name="Chen H."/>
            <person name="Zhou L."/>
            <person name="Ni X."/>
            <person name="Tian J."/>
            <person name="Zhou Y."/>
            <person name="Sheng Y."/>
            <person name="Liu T."/>
            <person name="Pan Y."/>
            <person name="Xia L."/>
            <person name="Li J."/>
            <person name="Zhao F."/>
            <person name="Cao W."/>
        </authorList>
    </citation>
    <scope>NUCLEOTIDE SEQUENCE</scope>
    <source>
        <strain evidence="1">Hyas-2018</strain>
    </source>
</reference>
<accession>A0ACB7TEE8</accession>
<dbReference type="Proteomes" id="UP000821845">
    <property type="component" value="Chromosome 1"/>
</dbReference>